<proteinExistence type="predicted"/>
<accession>A0A8S5TMR5</accession>
<dbReference type="InterPro" id="IPR027417">
    <property type="entry name" value="P-loop_NTPase"/>
</dbReference>
<sequence length="578" mass="68472">MDMVNNKELELLKFEIEKGKNKDKFKTFSIETSGGKTTTAIEVFKKSNKKNSYVFVTKLTKEAVEIATEINKDLDEKIAIALISDKNIENENCTRNVYDIVDKNIVIITHSMYQRITDVNLSKKQKTLRDIIKKFRTLIIDEEINPVKNSFYAFDETISSLYNLLNSYDSVLGNAFNCIIKPLLEQLHSEVYIVKNQICRVKEFEYDYEEILKNIKIVRESIGEINEEYLEDKFLEENPIAKKETIYDLVNKVAQTWDCVYEGLALIHPAHRTIYSYDYSYEYLMLKNNIWLDASACFNTMYKNDLFDLVETERVIDHSECKVEFMEINTTSSTKNKDSKFREDISNFIKEKSTSPSLVLTKKVETKQLEEKYLNEVENVSFLNFENMRGVNDFKDYKQCFYIHTYRLPVAYYVFLNDYFNNEMATDFDMKTGNRLLSWGFKNSETLNRLMITDMASSMYQGLKRVERNRKPQATYYIATKEYEVTHLALSQMKNLPVKDMKKVERKMTDEEKLIKWIDEEWDKKRLVKEDARKEVGITDSSWRKIWKKESFLSKMKERRVKLGLTKHSKKTLYLMKY</sequence>
<dbReference type="Gene3D" id="3.40.50.300">
    <property type="entry name" value="P-loop containing nucleotide triphosphate hydrolases"/>
    <property type="match status" value="1"/>
</dbReference>
<name>A0A8S5TMR5_9CAUD</name>
<dbReference type="EMBL" id="BK032860">
    <property type="protein sequence ID" value="DAF64423.1"/>
    <property type="molecule type" value="Genomic_DNA"/>
</dbReference>
<protein>
    <submittedName>
        <fullName evidence="1">SF2-N</fullName>
    </submittedName>
</protein>
<reference evidence="1" key="1">
    <citation type="journal article" date="2021" name="Proc. Natl. Acad. Sci. U.S.A.">
        <title>A Catalog of Tens of Thousands of Viruses from Human Metagenomes Reveals Hidden Associations with Chronic Diseases.</title>
        <authorList>
            <person name="Tisza M.J."/>
            <person name="Buck C.B."/>
        </authorList>
    </citation>
    <scope>NUCLEOTIDE SEQUENCE</scope>
    <source>
        <strain evidence="1">CttaA39</strain>
    </source>
</reference>
<organism evidence="1">
    <name type="scientific">Siphoviridae sp. cttaA39</name>
    <dbReference type="NCBI Taxonomy" id="2827960"/>
    <lineage>
        <taxon>Viruses</taxon>
        <taxon>Duplodnaviria</taxon>
        <taxon>Heunggongvirae</taxon>
        <taxon>Uroviricota</taxon>
        <taxon>Caudoviricetes</taxon>
    </lineage>
</organism>
<evidence type="ECO:0000313" key="1">
    <source>
        <dbReference type="EMBL" id="DAF64423.1"/>
    </source>
</evidence>